<dbReference type="AlphaFoldDB" id="A0AAE8G3G8"/>
<sequence>MKSRVLIRNPQNGRQAWFRLPFYFGKLTRLGLRGSYEEQIEIVDYQGSAFIGFGYFIVEDLEQLNRQANGY</sequence>
<dbReference type="Proteomes" id="UP000267137">
    <property type="component" value="Unassembled WGS sequence"/>
</dbReference>
<accession>A0AAE8G3G8</accession>
<name>A0AAE8G3G8_STRIT</name>
<evidence type="ECO:0000313" key="2">
    <source>
        <dbReference type="Proteomes" id="UP000267137"/>
    </source>
</evidence>
<comment type="caution">
    <text evidence="1">The sequence shown here is derived from an EMBL/GenBank/DDBJ whole genome shotgun (WGS) entry which is preliminary data.</text>
</comment>
<dbReference type="EMBL" id="RJOO01000002">
    <property type="protein sequence ID" value="RSJ23686.1"/>
    <property type="molecule type" value="Genomic_DNA"/>
</dbReference>
<evidence type="ECO:0000313" key="1">
    <source>
        <dbReference type="EMBL" id="RSJ23686.1"/>
    </source>
</evidence>
<reference evidence="1 2" key="1">
    <citation type="submission" date="2018-11" db="EMBL/GenBank/DDBJ databases">
        <title>Species Designations Belie Phenotypic and Genotypic Heterogeneity in Oral Streptococci.</title>
        <authorList>
            <person name="Velsko I."/>
        </authorList>
    </citation>
    <scope>NUCLEOTIDE SEQUENCE [LARGE SCALE GENOMIC DNA]</scope>
    <source>
        <strain evidence="1 2">KLC02</strain>
    </source>
</reference>
<proteinExistence type="predicted"/>
<gene>
    <name evidence="1" type="ORF">D8827_04045</name>
</gene>
<dbReference type="RefSeq" id="WP_125121689.1">
    <property type="nucleotide sequence ID" value="NZ_JALGPQ010000002.1"/>
</dbReference>
<protein>
    <submittedName>
        <fullName evidence="1">Uncharacterized protein</fullName>
    </submittedName>
</protein>
<organism evidence="1 2">
    <name type="scientific">Streptococcus intermedius</name>
    <dbReference type="NCBI Taxonomy" id="1338"/>
    <lineage>
        <taxon>Bacteria</taxon>
        <taxon>Bacillati</taxon>
        <taxon>Bacillota</taxon>
        <taxon>Bacilli</taxon>
        <taxon>Lactobacillales</taxon>
        <taxon>Streptococcaceae</taxon>
        <taxon>Streptococcus</taxon>
        <taxon>Streptococcus anginosus group</taxon>
    </lineage>
</organism>